<feature type="region of interest" description="Disordered" evidence="4">
    <location>
        <begin position="43"/>
        <end position="75"/>
    </location>
</feature>
<protein>
    <recommendedName>
        <fullName evidence="5">Small ribosomal subunit protein uS7 domain-containing protein</fullName>
    </recommendedName>
</protein>
<dbReference type="Gene3D" id="1.10.455.10">
    <property type="entry name" value="Ribosomal protein S7 domain"/>
    <property type="match status" value="1"/>
</dbReference>
<evidence type="ECO:0000256" key="4">
    <source>
        <dbReference type="SAM" id="MobiDB-lite"/>
    </source>
</evidence>
<dbReference type="GO" id="GO:0005840">
    <property type="term" value="C:ribosome"/>
    <property type="evidence" value="ECO:0007669"/>
    <property type="project" value="UniProtKB-KW"/>
</dbReference>
<evidence type="ECO:0000259" key="5">
    <source>
        <dbReference type="Pfam" id="PF00177"/>
    </source>
</evidence>
<dbReference type="PANTHER" id="PTHR11205">
    <property type="entry name" value="RIBOSOMAL PROTEIN S7"/>
    <property type="match status" value="1"/>
</dbReference>
<dbReference type="Proteomes" id="UP001050691">
    <property type="component" value="Unassembled WGS sequence"/>
</dbReference>
<reference evidence="6" key="1">
    <citation type="submission" date="2021-10" db="EMBL/GenBank/DDBJ databases">
        <title>De novo Genome Assembly of Clathrus columnatus (Basidiomycota, Fungi) Using Illumina and Nanopore Sequence Data.</title>
        <authorList>
            <person name="Ogiso-Tanaka E."/>
            <person name="Itagaki H."/>
            <person name="Hosoya T."/>
            <person name="Hosaka K."/>
        </authorList>
    </citation>
    <scope>NUCLEOTIDE SEQUENCE</scope>
    <source>
        <strain evidence="6">MO-923</strain>
    </source>
</reference>
<dbReference type="EMBL" id="BPWL01000002">
    <property type="protein sequence ID" value="GJJ07786.1"/>
    <property type="molecule type" value="Genomic_DNA"/>
</dbReference>
<evidence type="ECO:0000256" key="3">
    <source>
        <dbReference type="ARBA" id="ARBA00023274"/>
    </source>
</evidence>
<evidence type="ECO:0000256" key="1">
    <source>
        <dbReference type="ARBA" id="ARBA00007151"/>
    </source>
</evidence>
<feature type="compositionally biased region" description="Polar residues" evidence="4">
    <location>
        <begin position="43"/>
        <end position="55"/>
    </location>
</feature>
<proteinExistence type="inferred from homology"/>
<keyword evidence="2" id="KW-0689">Ribosomal protein</keyword>
<feature type="domain" description="Small ribosomal subunit protein uS7" evidence="5">
    <location>
        <begin position="100"/>
        <end position="199"/>
    </location>
</feature>
<dbReference type="SUPFAM" id="SSF47973">
    <property type="entry name" value="Ribosomal protein S7"/>
    <property type="match status" value="1"/>
</dbReference>
<keyword evidence="7" id="KW-1185">Reference proteome</keyword>
<sequence>MSLFLHLQRIKPKIALSNARSITRQPYPVYSCLQRLHYSTTRPDLPTEEQQQSPLVTLPLPNPSRPTFKPSSDSLNAYEASSESLAIPPSLDIPPAVDPLLAYIATHIMRHGKRHIAARRVSRILLHIYAFTRSPPLPILRQAIELAAPSIRVISHKKGGKVTQKPVPLSEKRRTFYAIKWILDAAGGKKKEMTEINKRKLQVYPSGGQTVEERVARVVVNIVKAPDSKSNSVLKRKAGLHESNVVVPRRTH</sequence>
<evidence type="ECO:0000313" key="6">
    <source>
        <dbReference type="EMBL" id="GJJ07786.1"/>
    </source>
</evidence>
<comment type="similarity">
    <text evidence="1">Belongs to the universal ribosomal protein uS7 family.</text>
</comment>
<dbReference type="GO" id="GO:1990904">
    <property type="term" value="C:ribonucleoprotein complex"/>
    <property type="evidence" value="ECO:0007669"/>
    <property type="project" value="UniProtKB-KW"/>
</dbReference>
<keyword evidence="3" id="KW-0687">Ribonucleoprotein</keyword>
<evidence type="ECO:0000313" key="7">
    <source>
        <dbReference type="Proteomes" id="UP001050691"/>
    </source>
</evidence>
<comment type="caution">
    <text evidence="6">The sequence shown here is derived from an EMBL/GenBank/DDBJ whole genome shotgun (WGS) entry which is preliminary data.</text>
</comment>
<dbReference type="InterPro" id="IPR036823">
    <property type="entry name" value="Ribosomal_uS7_dom_sf"/>
</dbReference>
<dbReference type="GO" id="GO:0006412">
    <property type="term" value="P:translation"/>
    <property type="evidence" value="ECO:0007669"/>
    <property type="project" value="InterPro"/>
</dbReference>
<evidence type="ECO:0000256" key="2">
    <source>
        <dbReference type="ARBA" id="ARBA00022980"/>
    </source>
</evidence>
<dbReference type="Pfam" id="PF00177">
    <property type="entry name" value="Ribosomal_S7"/>
    <property type="match status" value="1"/>
</dbReference>
<dbReference type="InterPro" id="IPR023798">
    <property type="entry name" value="Ribosomal_uS7_dom"/>
</dbReference>
<accession>A0AAV4ZZJ1</accession>
<name>A0AAV4ZZJ1_9AGAM</name>
<dbReference type="InterPro" id="IPR000235">
    <property type="entry name" value="Ribosomal_uS7"/>
</dbReference>
<dbReference type="AlphaFoldDB" id="A0AAV4ZZJ1"/>
<organism evidence="6 7">
    <name type="scientific">Clathrus columnatus</name>
    <dbReference type="NCBI Taxonomy" id="1419009"/>
    <lineage>
        <taxon>Eukaryota</taxon>
        <taxon>Fungi</taxon>
        <taxon>Dikarya</taxon>
        <taxon>Basidiomycota</taxon>
        <taxon>Agaricomycotina</taxon>
        <taxon>Agaricomycetes</taxon>
        <taxon>Phallomycetidae</taxon>
        <taxon>Phallales</taxon>
        <taxon>Clathraceae</taxon>
        <taxon>Clathrus</taxon>
    </lineage>
</organism>
<gene>
    <name evidence="6" type="ORF">Clacol_001991</name>
</gene>